<evidence type="ECO:0000256" key="2">
    <source>
        <dbReference type="ARBA" id="ARBA00022741"/>
    </source>
</evidence>
<name>A0A1F5YFT7_9BACT</name>
<dbReference type="SUPFAM" id="SSF160246">
    <property type="entry name" value="EspE N-terminal domain-like"/>
    <property type="match status" value="1"/>
</dbReference>
<dbReference type="GO" id="GO:0016887">
    <property type="term" value="F:ATP hydrolysis activity"/>
    <property type="evidence" value="ECO:0007669"/>
    <property type="project" value="TreeGrafter"/>
</dbReference>
<dbReference type="AlphaFoldDB" id="A0A1F5YFT7"/>
<dbReference type="Gene3D" id="3.40.50.300">
    <property type="entry name" value="P-loop containing nucleotide triphosphate hydrolases"/>
    <property type="match status" value="1"/>
</dbReference>
<sequence length="567" mass="63398">MIGAIQIINKNPPEGPGLFTEKDRQLLEEVADYSAKMIQKVHRPDVKMSDTELAYYLSRLTDHDYFEIADDFVPDDKLMNLVGEKNLKKFLVLPVKKIGSQAVEIAISNPVDFDRIDNFRWATKLEVTKIVVSAESRIKKVIDGFFKAESTGIDEVAALVDSEFGADVESIELEEDVNEESTPIVQLANRIIEDAYSRRASDIHIEPFEKEVLVRYRIDGVCRVALKLPPNSQKALISRLKIMAGLNIAERRLPQDGRIKFKEFTRTGIDIDLRVATGPMVFGEKVVMRILDKASTSVSLDMMGYSQHNLEIYEKIIDSPYGMILHVGPTGSGKTTTLYAALNHINSPEINIQTAEDPVEYMLFGINQMQMRREIGLTFASALRCYLRQDPDVILVGEIRDLETAEIAIEASLTGHLLFSTLHTNDAAGTVTRFIDMGIQPFLVSSSLLLVCAQRLLRKLCPKCKEQYEASEEEIQLLEHLAEGATLFRGKGCEACSGTGYKGRIGTHEILTMNDAIKEAVLRSASSEEIREEAIKNGMIPIYMDSMEKAAKGITSIEEVLRSVRKS</sequence>
<dbReference type="Gene3D" id="3.30.300.160">
    <property type="entry name" value="Type II secretion system, protein E, N-terminal domain"/>
    <property type="match status" value="1"/>
</dbReference>
<dbReference type="InterPro" id="IPR001482">
    <property type="entry name" value="T2SS/T4SS_dom"/>
</dbReference>
<dbReference type="Proteomes" id="UP000176992">
    <property type="component" value="Unassembled WGS sequence"/>
</dbReference>
<dbReference type="GO" id="GO:0005886">
    <property type="term" value="C:plasma membrane"/>
    <property type="evidence" value="ECO:0007669"/>
    <property type="project" value="TreeGrafter"/>
</dbReference>
<dbReference type="GO" id="GO:0005524">
    <property type="term" value="F:ATP binding"/>
    <property type="evidence" value="ECO:0007669"/>
    <property type="project" value="UniProtKB-KW"/>
</dbReference>
<dbReference type="Pfam" id="PF00437">
    <property type="entry name" value="T2SSE"/>
    <property type="match status" value="1"/>
</dbReference>
<evidence type="ECO:0000313" key="5">
    <source>
        <dbReference type="EMBL" id="OGF98711.1"/>
    </source>
</evidence>
<dbReference type="InterPro" id="IPR027417">
    <property type="entry name" value="P-loop_NTPase"/>
</dbReference>
<dbReference type="Pfam" id="PF05157">
    <property type="entry name" value="MshEN"/>
    <property type="match status" value="1"/>
</dbReference>
<dbReference type="InterPro" id="IPR007831">
    <property type="entry name" value="T2SS_GspE_N"/>
</dbReference>
<reference evidence="5 6" key="1">
    <citation type="journal article" date="2016" name="Nat. Commun.">
        <title>Thousands of microbial genomes shed light on interconnected biogeochemical processes in an aquifer system.</title>
        <authorList>
            <person name="Anantharaman K."/>
            <person name="Brown C.T."/>
            <person name="Hug L.A."/>
            <person name="Sharon I."/>
            <person name="Castelle C.J."/>
            <person name="Probst A.J."/>
            <person name="Thomas B.C."/>
            <person name="Singh A."/>
            <person name="Wilkins M.J."/>
            <person name="Karaoz U."/>
            <person name="Brodie E.L."/>
            <person name="Williams K.H."/>
            <person name="Hubbard S.S."/>
            <person name="Banfield J.F."/>
        </authorList>
    </citation>
    <scope>NUCLEOTIDE SEQUENCE [LARGE SCALE GENOMIC DNA]</scope>
</reference>
<dbReference type="FunFam" id="3.40.50.300:FF:000398">
    <property type="entry name" value="Type IV pilus assembly ATPase PilB"/>
    <property type="match status" value="1"/>
</dbReference>
<evidence type="ECO:0000256" key="3">
    <source>
        <dbReference type="ARBA" id="ARBA00022840"/>
    </source>
</evidence>
<evidence type="ECO:0000313" key="6">
    <source>
        <dbReference type="Proteomes" id="UP000176992"/>
    </source>
</evidence>
<proteinExistence type="inferred from homology"/>
<comment type="caution">
    <text evidence="5">The sequence shown here is derived from an EMBL/GenBank/DDBJ whole genome shotgun (WGS) entry which is preliminary data.</text>
</comment>
<organism evidence="5 6">
    <name type="scientific">Candidatus Glassbacteria bacterium GWA2_58_10</name>
    <dbReference type="NCBI Taxonomy" id="1817865"/>
    <lineage>
        <taxon>Bacteria</taxon>
        <taxon>Candidatus Glassiibacteriota</taxon>
    </lineage>
</organism>
<dbReference type="InterPro" id="IPR037257">
    <property type="entry name" value="T2SS_E_N_sf"/>
</dbReference>
<keyword evidence="3" id="KW-0067">ATP-binding</keyword>
<evidence type="ECO:0000259" key="4">
    <source>
        <dbReference type="PROSITE" id="PS00662"/>
    </source>
</evidence>
<dbReference type="CDD" id="cd01129">
    <property type="entry name" value="PulE-GspE-like"/>
    <property type="match status" value="1"/>
</dbReference>
<dbReference type="EMBL" id="MFIV01000067">
    <property type="protein sequence ID" value="OGF98711.1"/>
    <property type="molecule type" value="Genomic_DNA"/>
</dbReference>
<dbReference type="PANTHER" id="PTHR30258:SF1">
    <property type="entry name" value="PROTEIN TRANSPORT PROTEIN HOFB HOMOLOG"/>
    <property type="match status" value="1"/>
</dbReference>
<protein>
    <recommendedName>
        <fullName evidence="4">Bacterial type II secretion system protein E domain-containing protein</fullName>
    </recommendedName>
</protein>
<comment type="similarity">
    <text evidence="1">Belongs to the GSP E family.</text>
</comment>
<feature type="domain" description="Bacterial type II secretion system protein E" evidence="4">
    <location>
        <begin position="387"/>
        <end position="401"/>
    </location>
</feature>
<gene>
    <name evidence="5" type="ORF">A2Z86_03105</name>
</gene>
<evidence type="ECO:0000256" key="1">
    <source>
        <dbReference type="ARBA" id="ARBA00006611"/>
    </source>
</evidence>
<accession>A0A1F5YFT7</accession>
<dbReference type="PROSITE" id="PS00662">
    <property type="entry name" value="T2SP_E"/>
    <property type="match status" value="1"/>
</dbReference>
<keyword evidence="2" id="KW-0547">Nucleotide-binding</keyword>
<dbReference type="SUPFAM" id="SSF52540">
    <property type="entry name" value="P-loop containing nucleoside triphosphate hydrolases"/>
    <property type="match status" value="1"/>
</dbReference>
<dbReference type="PANTHER" id="PTHR30258">
    <property type="entry name" value="TYPE II SECRETION SYSTEM PROTEIN GSPE-RELATED"/>
    <property type="match status" value="1"/>
</dbReference>
<dbReference type="Gene3D" id="3.30.450.90">
    <property type="match status" value="1"/>
</dbReference>